<keyword evidence="5" id="KW-1185">Reference proteome</keyword>
<dbReference type="InterPro" id="IPR036663">
    <property type="entry name" value="Fumarylacetoacetase_C_sf"/>
</dbReference>
<feature type="non-terminal residue" evidence="4">
    <location>
        <position position="1"/>
    </location>
</feature>
<feature type="non-terminal residue" evidence="4">
    <location>
        <position position="170"/>
    </location>
</feature>
<feature type="domain" description="Fumarylacetoacetase-like C-terminal" evidence="3">
    <location>
        <begin position="12"/>
        <end position="166"/>
    </location>
</feature>
<gene>
    <name evidence="4" type="ORF">CI238_12169</name>
</gene>
<dbReference type="EMBL" id="LFIW01001435">
    <property type="protein sequence ID" value="KZL82341.1"/>
    <property type="molecule type" value="Genomic_DNA"/>
</dbReference>
<comment type="similarity">
    <text evidence="1">Belongs to the FAH family.</text>
</comment>
<dbReference type="PANTHER" id="PTHR11820">
    <property type="entry name" value="ACYLPYRUVASE"/>
    <property type="match status" value="1"/>
</dbReference>
<reference evidence="4 5" key="1">
    <citation type="submission" date="2015-06" db="EMBL/GenBank/DDBJ databases">
        <title>Survival trade-offs in plant roots during colonization by closely related pathogenic and mutualistic fungi.</title>
        <authorList>
            <person name="Hacquard S."/>
            <person name="Kracher B."/>
            <person name="Hiruma K."/>
            <person name="Weinman A."/>
            <person name="Muench P."/>
            <person name="Garrido Oter R."/>
            <person name="Ver Loren van Themaat E."/>
            <person name="Dallerey J.-F."/>
            <person name="Damm U."/>
            <person name="Henrissat B."/>
            <person name="Lespinet O."/>
            <person name="Thon M."/>
            <person name="Kemen E."/>
            <person name="McHardy A.C."/>
            <person name="Schulze-Lefert P."/>
            <person name="O'Connell R.J."/>
        </authorList>
    </citation>
    <scope>NUCLEOTIDE SEQUENCE [LARGE SCALE GENOMIC DNA]</scope>
    <source>
        <strain evidence="4 5">MAFF 238704</strain>
    </source>
</reference>
<accession>A0A167CAI0</accession>
<evidence type="ECO:0000313" key="4">
    <source>
        <dbReference type="EMBL" id="KZL82341.1"/>
    </source>
</evidence>
<name>A0A167CAI0_COLIC</name>
<dbReference type="SUPFAM" id="SSF56529">
    <property type="entry name" value="FAH"/>
    <property type="match status" value="1"/>
</dbReference>
<dbReference type="STRING" id="1573173.A0A167CAI0"/>
<dbReference type="Gene3D" id="3.90.850.10">
    <property type="entry name" value="Fumarylacetoacetase-like, C-terminal domain"/>
    <property type="match status" value="1"/>
</dbReference>
<dbReference type="PANTHER" id="PTHR11820:SF86">
    <property type="entry name" value="FUMARYLACETOACETATE HYDROLASE FAMILY PROTEIN (AFU_ORTHOLOGUE AFUA_7G07000)"/>
    <property type="match status" value="1"/>
</dbReference>
<dbReference type="GO" id="GO:0018773">
    <property type="term" value="F:acetylpyruvate hydrolase activity"/>
    <property type="evidence" value="ECO:0007669"/>
    <property type="project" value="TreeGrafter"/>
</dbReference>
<dbReference type="Proteomes" id="UP000076584">
    <property type="component" value="Unassembled WGS sequence"/>
</dbReference>
<dbReference type="GO" id="GO:0046872">
    <property type="term" value="F:metal ion binding"/>
    <property type="evidence" value="ECO:0007669"/>
    <property type="project" value="UniProtKB-KW"/>
</dbReference>
<keyword evidence="2" id="KW-0479">Metal-binding</keyword>
<sequence length="170" mass="18746">KSDQKIVTVHRGELVFVTSKDAKNVSVSEAKDYILGYTVGNDLTYRIYQLPRYSAGQLFFAKAFDKCARIGPTLISPAVFGDGSSFNVVTKVNGEVRQTAEFTKDMVFNPEQILSHMSQGTTIPTGTAVMMGTPDGIGAFHQPKKLLQDGDVIEVEMRKVGILKKHLKFE</sequence>
<organism evidence="4 5">
    <name type="scientific">Colletotrichum incanum</name>
    <name type="common">Soybean anthracnose fungus</name>
    <dbReference type="NCBI Taxonomy" id="1573173"/>
    <lineage>
        <taxon>Eukaryota</taxon>
        <taxon>Fungi</taxon>
        <taxon>Dikarya</taxon>
        <taxon>Ascomycota</taxon>
        <taxon>Pezizomycotina</taxon>
        <taxon>Sordariomycetes</taxon>
        <taxon>Hypocreomycetidae</taxon>
        <taxon>Glomerellales</taxon>
        <taxon>Glomerellaceae</taxon>
        <taxon>Colletotrichum</taxon>
        <taxon>Colletotrichum spaethianum species complex</taxon>
    </lineage>
</organism>
<evidence type="ECO:0000259" key="3">
    <source>
        <dbReference type="Pfam" id="PF01557"/>
    </source>
</evidence>
<dbReference type="Pfam" id="PF01557">
    <property type="entry name" value="FAA_hydrolase"/>
    <property type="match status" value="1"/>
</dbReference>
<evidence type="ECO:0000256" key="2">
    <source>
        <dbReference type="ARBA" id="ARBA00022723"/>
    </source>
</evidence>
<dbReference type="AlphaFoldDB" id="A0A167CAI0"/>
<evidence type="ECO:0000256" key="1">
    <source>
        <dbReference type="ARBA" id="ARBA00010211"/>
    </source>
</evidence>
<protein>
    <submittedName>
        <fullName evidence="4">Protein yisk</fullName>
    </submittedName>
</protein>
<evidence type="ECO:0000313" key="5">
    <source>
        <dbReference type="Proteomes" id="UP000076584"/>
    </source>
</evidence>
<proteinExistence type="inferred from homology"/>
<comment type="caution">
    <text evidence="4">The sequence shown here is derived from an EMBL/GenBank/DDBJ whole genome shotgun (WGS) entry which is preliminary data.</text>
</comment>
<dbReference type="InterPro" id="IPR011234">
    <property type="entry name" value="Fumarylacetoacetase-like_C"/>
</dbReference>